<feature type="coiled-coil region" evidence="1">
    <location>
        <begin position="24"/>
        <end position="58"/>
    </location>
</feature>
<evidence type="ECO:0008006" key="4">
    <source>
        <dbReference type="Google" id="ProtNLM"/>
    </source>
</evidence>
<comment type="caution">
    <text evidence="2">The sequence shown here is derived from an EMBL/GenBank/DDBJ whole genome shotgun (WGS) entry which is preliminary data.</text>
</comment>
<organism evidence="2 3">
    <name type="scientific">Hibiscus sabdariffa</name>
    <name type="common">roselle</name>
    <dbReference type="NCBI Taxonomy" id="183260"/>
    <lineage>
        <taxon>Eukaryota</taxon>
        <taxon>Viridiplantae</taxon>
        <taxon>Streptophyta</taxon>
        <taxon>Embryophyta</taxon>
        <taxon>Tracheophyta</taxon>
        <taxon>Spermatophyta</taxon>
        <taxon>Magnoliopsida</taxon>
        <taxon>eudicotyledons</taxon>
        <taxon>Gunneridae</taxon>
        <taxon>Pentapetalae</taxon>
        <taxon>rosids</taxon>
        <taxon>malvids</taxon>
        <taxon>Malvales</taxon>
        <taxon>Malvaceae</taxon>
        <taxon>Malvoideae</taxon>
        <taxon>Hibiscus</taxon>
    </lineage>
</organism>
<gene>
    <name evidence="2" type="ORF">V6N11_040102</name>
</gene>
<sequence length="151" mass="17690">MCYGQQRRSLSPNRPSRTNNALAVNTLRVRLAETEARLERARAREAELTRRLEEMKRFVSVMEILESYLKQKFLEQQDCLGELKKLVFCLIYSLHLLIYIDLRSLTLGCIEGIRVAWQRSPYNCKGATYLSGRNQARDTILLMHDMFCGWK</sequence>
<accession>A0ABR2RGK3</accession>
<evidence type="ECO:0000256" key="1">
    <source>
        <dbReference type="SAM" id="Coils"/>
    </source>
</evidence>
<proteinExistence type="predicted"/>
<protein>
    <recommendedName>
        <fullName evidence="4">Protein SKIP34</fullName>
    </recommendedName>
</protein>
<dbReference type="EMBL" id="JBBPBN010000022">
    <property type="protein sequence ID" value="KAK9012032.1"/>
    <property type="molecule type" value="Genomic_DNA"/>
</dbReference>
<reference evidence="2 3" key="1">
    <citation type="journal article" date="2024" name="G3 (Bethesda)">
        <title>Genome assembly of Hibiscus sabdariffa L. provides insights into metabolisms of medicinal natural products.</title>
        <authorList>
            <person name="Kim T."/>
        </authorList>
    </citation>
    <scope>NUCLEOTIDE SEQUENCE [LARGE SCALE GENOMIC DNA]</scope>
    <source>
        <strain evidence="2">TK-2024</strain>
        <tissue evidence="2">Old leaves</tissue>
    </source>
</reference>
<name>A0ABR2RGK3_9ROSI</name>
<keyword evidence="1" id="KW-0175">Coiled coil</keyword>
<evidence type="ECO:0000313" key="3">
    <source>
        <dbReference type="Proteomes" id="UP001396334"/>
    </source>
</evidence>
<dbReference type="Proteomes" id="UP001396334">
    <property type="component" value="Unassembled WGS sequence"/>
</dbReference>
<evidence type="ECO:0000313" key="2">
    <source>
        <dbReference type="EMBL" id="KAK9012032.1"/>
    </source>
</evidence>
<keyword evidence="3" id="KW-1185">Reference proteome</keyword>